<dbReference type="EMBL" id="CP095074">
    <property type="protein sequence ID" value="UOQ94394.1"/>
    <property type="molecule type" value="Genomic_DNA"/>
</dbReference>
<evidence type="ECO:0000259" key="3">
    <source>
        <dbReference type="Pfam" id="PF13240"/>
    </source>
</evidence>
<gene>
    <name evidence="4" type="ORF">MUO14_05410</name>
</gene>
<organism evidence="4 5">
    <name type="scientific">Halobacillus shinanisalinarum</name>
    <dbReference type="NCBI Taxonomy" id="2932258"/>
    <lineage>
        <taxon>Bacteria</taxon>
        <taxon>Bacillati</taxon>
        <taxon>Bacillota</taxon>
        <taxon>Bacilli</taxon>
        <taxon>Bacillales</taxon>
        <taxon>Bacillaceae</taxon>
        <taxon>Halobacillus</taxon>
    </lineage>
</organism>
<keyword evidence="2" id="KW-1133">Transmembrane helix</keyword>
<feature type="transmembrane region" description="Helical" evidence="2">
    <location>
        <begin position="59"/>
        <end position="87"/>
    </location>
</feature>
<dbReference type="Proteomes" id="UP000831880">
    <property type="component" value="Chromosome"/>
</dbReference>
<evidence type="ECO:0000313" key="5">
    <source>
        <dbReference type="Proteomes" id="UP000831880"/>
    </source>
</evidence>
<feature type="domain" description="Zinc-ribbon" evidence="3">
    <location>
        <begin position="2"/>
        <end position="24"/>
    </location>
</feature>
<name>A0ABY4H2P8_9BACI</name>
<protein>
    <submittedName>
        <fullName evidence="4">Zinc-ribbon domain-containing protein</fullName>
    </submittedName>
</protein>
<evidence type="ECO:0000256" key="1">
    <source>
        <dbReference type="SAM" id="MobiDB-lite"/>
    </source>
</evidence>
<keyword evidence="5" id="KW-1185">Reference proteome</keyword>
<keyword evidence="2" id="KW-0812">Transmembrane</keyword>
<dbReference type="RefSeq" id="WP_244754056.1">
    <property type="nucleotide sequence ID" value="NZ_CP095074.1"/>
</dbReference>
<dbReference type="InterPro" id="IPR026870">
    <property type="entry name" value="Zinc_ribbon_dom"/>
</dbReference>
<reference evidence="4 5" key="1">
    <citation type="submission" date="2022-04" db="EMBL/GenBank/DDBJ databases">
        <title>Halobacillus sp. isolated from saltern.</title>
        <authorList>
            <person name="Won M."/>
            <person name="Lee C.-M."/>
            <person name="Woen H.-Y."/>
            <person name="Kwon S.-W."/>
        </authorList>
    </citation>
    <scope>NUCLEOTIDE SEQUENCE [LARGE SCALE GENOMIC DNA]</scope>
    <source>
        <strain evidence="4 5">SSTM10-2</strain>
    </source>
</reference>
<proteinExistence type="predicted"/>
<feature type="transmembrane region" description="Helical" evidence="2">
    <location>
        <begin position="99"/>
        <end position="120"/>
    </location>
</feature>
<evidence type="ECO:0000256" key="2">
    <source>
        <dbReference type="SAM" id="Phobius"/>
    </source>
</evidence>
<feature type="region of interest" description="Disordered" evidence="1">
    <location>
        <begin position="27"/>
        <end position="52"/>
    </location>
</feature>
<evidence type="ECO:0000313" key="4">
    <source>
        <dbReference type="EMBL" id="UOQ94394.1"/>
    </source>
</evidence>
<sequence length="122" mass="13129">MYCSTCGNEIKDDDAFCQGCGKQLDTDQGSESQHSHPQTSVTNYSHSSSQVPSKNHKTYIILGWVFFGISILFIPILFGAGAFIMGFLTYKNNNDTHGVILMVMAIAGAILGSLLGMAAAPY</sequence>
<keyword evidence="2" id="KW-0472">Membrane</keyword>
<dbReference type="Pfam" id="PF13240">
    <property type="entry name" value="Zn_Ribbon_1"/>
    <property type="match status" value="1"/>
</dbReference>
<accession>A0ABY4H2P8</accession>